<evidence type="ECO:0000313" key="2">
    <source>
        <dbReference type="WBParaSite" id="jg13983"/>
    </source>
</evidence>
<dbReference type="Proteomes" id="UP000887574">
    <property type="component" value="Unplaced"/>
</dbReference>
<keyword evidence="1" id="KW-1185">Reference proteome</keyword>
<name>A0A915CZT5_9BILA</name>
<accession>A0A915CZT5</accession>
<dbReference type="WBParaSite" id="jg13983">
    <property type="protein sequence ID" value="jg13983"/>
    <property type="gene ID" value="jg13983"/>
</dbReference>
<sequence length="115" mass="12538">MAGCSYCKYTALTSVPLLSMAAIRHRCIKNTQMSGRLFIVGSPAGDHVIYIAFFYFSYSTHLFAVAGAGTLCSRHADGNADLLQSMPDPDRSRRIGCQLIEKTKMAVSVYSSSTM</sequence>
<proteinExistence type="predicted"/>
<evidence type="ECO:0000313" key="1">
    <source>
        <dbReference type="Proteomes" id="UP000887574"/>
    </source>
</evidence>
<protein>
    <submittedName>
        <fullName evidence="2">Uncharacterized protein</fullName>
    </submittedName>
</protein>
<organism evidence="1 2">
    <name type="scientific">Ditylenchus dipsaci</name>
    <dbReference type="NCBI Taxonomy" id="166011"/>
    <lineage>
        <taxon>Eukaryota</taxon>
        <taxon>Metazoa</taxon>
        <taxon>Ecdysozoa</taxon>
        <taxon>Nematoda</taxon>
        <taxon>Chromadorea</taxon>
        <taxon>Rhabditida</taxon>
        <taxon>Tylenchina</taxon>
        <taxon>Tylenchomorpha</taxon>
        <taxon>Sphaerularioidea</taxon>
        <taxon>Anguinidae</taxon>
        <taxon>Anguininae</taxon>
        <taxon>Ditylenchus</taxon>
    </lineage>
</organism>
<dbReference type="AlphaFoldDB" id="A0A915CZT5"/>
<reference evidence="2" key="1">
    <citation type="submission" date="2022-11" db="UniProtKB">
        <authorList>
            <consortium name="WormBaseParasite"/>
        </authorList>
    </citation>
    <scope>IDENTIFICATION</scope>
</reference>